<protein>
    <submittedName>
        <fullName evidence="2">GNAT family N-acetyltransferase</fullName>
    </submittedName>
</protein>
<feature type="domain" description="N-acetyltransferase" evidence="1">
    <location>
        <begin position="66"/>
        <end position="209"/>
    </location>
</feature>
<dbReference type="AlphaFoldDB" id="A0A5C8NNT4"/>
<evidence type="ECO:0000259" key="1">
    <source>
        <dbReference type="PROSITE" id="PS51186"/>
    </source>
</evidence>
<keyword evidence="3" id="KW-1185">Reference proteome</keyword>
<comment type="caution">
    <text evidence="2">The sequence shown here is derived from an EMBL/GenBank/DDBJ whole genome shotgun (WGS) entry which is preliminary data.</text>
</comment>
<dbReference type="SUPFAM" id="SSF55729">
    <property type="entry name" value="Acyl-CoA N-acyltransferases (Nat)"/>
    <property type="match status" value="1"/>
</dbReference>
<reference evidence="2 3" key="1">
    <citation type="submission" date="2019-06" db="EMBL/GenBank/DDBJ databases">
        <title>Aeromicrobium sp. nov., isolated from a maize field.</title>
        <authorList>
            <person name="Lin S.-Y."/>
            <person name="Tsai C.-F."/>
            <person name="Young C.-C."/>
        </authorList>
    </citation>
    <scope>NUCLEOTIDE SEQUENCE [LARGE SCALE GENOMIC DNA]</scope>
    <source>
        <strain evidence="2 3">CC-CFT486</strain>
    </source>
</reference>
<accession>A0A5C8NNT4</accession>
<sequence length="209" mass="22344">MTDDRETAIRWVRGWAHVRDLTVETVDGWPLVHVDSASRDTEIVCVDPGRSAFATLAEHVAGDARAMLTVLADDLDPYRDVASGLRVDRDDETFMTAPLTPSESSLLGGGSPRWLVDGSRATYCVDVDGRLAAEGSVGVLGTDAVFDRIETSPDHRRRGLGRHVMATLTSWAMSEGATAGLLVASVEGAALYRSLGWDAQSSVLSLMGA</sequence>
<gene>
    <name evidence="2" type="ORF">FHP06_00475</name>
</gene>
<dbReference type="GO" id="GO:0016747">
    <property type="term" value="F:acyltransferase activity, transferring groups other than amino-acyl groups"/>
    <property type="evidence" value="ECO:0007669"/>
    <property type="project" value="InterPro"/>
</dbReference>
<dbReference type="RefSeq" id="WP_147682750.1">
    <property type="nucleotide sequence ID" value="NZ_VDUX01000001.1"/>
</dbReference>
<name>A0A5C8NNT4_9ACTN</name>
<dbReference type="OrthoDB" id="4966223at2"/>
<dbReference type="InterPro" id="IPR000182">
    <property type="entry name" value="GNAT_dom"/>
</dbReference>
<dbReference type="PROSITE" id="PS51186">
    <property type="entry name" value="GNAT"/>
    <property type="match status" value="1"/>
</dbReference>
<dbReference type="Proteomes" id="UP000321571">
    <property type="component" value="Unassembled WGS sequence"/>
</dbReference>
<dbReference type="Pfam" id="PF00583">
    <property type="entry name" value="Acetyltransf_1"/>
    <property type="match status" value="1"/>
</dbReference>
<evidence type="ECO:0000313" key="2">
    <source>
        <dbReference type="EMBL" id="TXL62757.1"/>
    </source>
</evidence>
<dbReference type="Gene3D" id="3.40.630.30">
    <property type="match status" value="1"/>
</dbReference>
<proteinExistence type="predicted"/>
<keyword evidence="2" id="KW-0808">Transferase</keyword>
<organism evidence="2 3">
    <name type="scientific">Aeromicrobium terrae</name>
    <dbReference type="NCBI Taxonomy" id="2498846"/>
    <lineage>
        <taxon>Bacteria</taxon>
        <taxon>Bacillati</taxon>
        <taxon>Actinomycetota</taxon>
        <taxon>Actinomycetes</taxon>
        <taxon>Propionibacteriales</taxon>
        <taxon>Nocardioidaceae</taxon>
        <taxon>Aeromicrobium</taxon>
    </lineage>
</organism>
<evidence type="ECO:0000313" key="3">
    <source>
        <dbReference type="Proteomes" id="UP000321571"/>
    </source>
</evidence>
<dbReference type="EMBL" id="VDUX01000001">
    <property type="protein sequence ID" value="TXL62757.1"/>
    <property type="molecule type" value="Genomic_DNA"/>
</dbReference>
<dbReference type="InterPro" id="IPR016181">
    <property type="entry name" value="Acyl_CoA_acyltransferase"/>
</dbReference>
<dbReference type="CDD" id="cd04301">
    <property type="entry name" value="NAT_SF"/>
    <property type="match status" value="1"/>
</dbReference>